<feature type="domain" description="DNA-directed RNA polymerase subunit 2 hybrid-binding" evidence="9">
    <location>
        <begin position="750"/>
        <end position="1312"/>
    </location>
</feature>
<evidence type="ECO:0000256" key="7">
    <source>
        <dbReference type="RuleBase" id="RU000434"/>
    </source>
</evidence>
<dbReference type="PANTHER" id="PTHR20856">
    <property type="entry name" value="DNA-DIRECTED RNA POLYMERASE I SUBUNIT 2"/>
    <property type="match status" value="1"/>
</dbReference>
<evidence type="ECO:0000256" key="3">
    <source>
        <dbReference type="ARBA" id="ARBA00022695"/>
    </source>
</evidence>
<dbReference type="InterPro" id="IPR037033">
    <property type="entry name" value="DNA-dir_RNAP_su2_hyb_sf"/>
</dbReference>
<dbReference type="InterPro" id="IPR007120">
    <property type="entry name" value="DNA-dir_RNAP_su2_dom"/>
</dbReference>
<dbReference type="Gene3D" id="2.40.50.100">
    <property type="match status" value="1"/>
</dbReference>
<evidence type="ECO:0000259" key="11">
    <source>
        <dbReference type="Pfam" id="PF04561"/>
    </source>
</evidence>
<gene>
    <name evidence="6 15" type="primary">rpoB</name>
    <name evidence="15" type="ORF">H9894_02625</name>
</gene>
<dbReference type="Pfam" id="PF10385">
    <property type="entry name" value="RNA_pol_Rpb2_45"/>
    <property type="match status" value="1"/>
</dbReference>
<evidence type="ECO:0000313" key="15">
    <source>
        <dbReference type="EMBL" id="HIW00069.1"/>
    </source>
</evidence>
<reference evidence="15" key="2">
    <citation type="submission" date="2021-04" db="EMBL/GenBank/DDBJ databases">
        <authorList>
            <person name="Gilroy R."/>
        </authorList>
    </citation>
    <scope>NUCLEOTIDE SEQUENCE</scope>
    <source>
        <strain evidence="15">ChiHecec2B26-446</strain>
    </source>
</reference>
<dbReference type="CDD" id="cd00653">
    <property type="entry name" value="RNA_pol_B_RPB2"/>
    <property type="match status" value="1"/>
</dbReference>
<dbReference type="InterPro" id="IPR007644">
    <property type="entry name" value="RNA_pol_bsu_protrusion"/>
</dbReference>
<dbReference type="EMBL" id="DXHV01000031">
    <property type="protein sequence ID" value="HIW00069.1"/>
    <property type="molecule type" value="Genomic_DNA"/>
</dbReference>
<dbReference type="InterPro" id="IPR014724">
    <property type="entry name" value="RNA_pol_RPB2_OB-fold"/>
</dbReference>
<evidence type="ECO:0000256" key="8">
    <source>
        <dbReference type="RuleBase" id="RU363031"/>
    </source>
</evidence>
<reference evidence="15" key="1">
    <citation type="journal article" date="2021" name="PeerJ">
        <title>Extensive microbial diversity within the chicken gut microbiome revealed by metagenomics and culture.</title>
        <authorList>
            <person name="Gilroy R."/>
            <person name="Ravi A."/>
            <person name="Getino M."/>
            <person name="Pursley I."/>
            <person name="Horton D.L."/>
            <person name="Alikhan N.F."/>
            <person name="Baker D."/>
            <person name="Gharbi K."/>
            <person name="Hall N."/>
            <person name="Watson M."/>
            <person name="Adriaenssens E.M."/>
            <person name="Foster-Nyarko E."/>
            <person name="Jarju S."/>
            <person name="Secka A."/>
            <person name="Antonio M."/>
            <person name="Oren A."/>
            <person name="Chaudhuri R.R."/>
            <person name="La Ragione R."/>
            <person name="Hildebrand F."/>
            <person name="Pallen M.J."/>
        </authorList>
    </citation>
    <scope>NUCLEOTIDE SEQUENCE</scope>
    <source>
        <strain evidence="15">ChiHecec2B26-446</strain>
    </source>
</reference>
<dbReference type="Pfam" id="PF04561">
    <property type="entry name" value="RNA_pol_Rpb2_2"/>
    <property type="match status" value="2"/>
</dbReference>
<dbReference type="SUPFAM" id="SSF64484">
    <property type="entry name" value="beta and beta-prime subunits of DNA dependent RNA-polymerase"/>
    <property type="match status" value="1"/>
</dbReference>
<comment type="function">
    <text evidence="6 8">DNA-dependent RNA polymerase catalyzes the transcription of DNA into RNA using the four ribonucleoside triphosphates as substrates.</text>
</comment>
<dbReference type="Pfam" id="PF04560">
    <property type="entry name" value="RNA_pol_Rpb2_7"/>
    <property type="match status" value="1"/>
</dbReference>
<evidence type="ECO:0000259" key="10">
    <source>
        <dbReference type="Pfam" id="PF04560"/>
    </source>
</evidence>
<dbReference type="HAMAP" id="MF_01321">
    <property type="entry name" value="RNApol_bact_RpoB"/>
    <property type="match status" value="1"/>
</dbReference>
<dbReference type="InterPro" id="IPR015712">
    <property type="entry name" value="DNA-dir_RNA_pol_su2"/>
</dbReference>
<dbReference type="InterPro" id="IPR042107">
    <property type="entry name" value="DNA-dir_RNA_pol_bsu_ext_1_sf"/>
</dbReference>
<feature type="domain" description="DNA-directed RNA polymerase beta subunit external 1" evidence="14">
    <location>
        <begin position="622"/>
        <end position="688"/>
    </location>
</feature>
<evidence type="ECO:0000256" key="6">
    <source>
        <dbReference type="HAMAP-Rule" id="MF_01321"/>
    </source>
</evidence>
<dbReference type="GO" id="GO:0003677">
    <property type="term" value="F:DNA binding"/>
    <property type="evidence" value="ECO:0007669"/>
    <property type="project" value="UniProtKB-UniRule"/>
</dbReference>
<feature type="domain" description="RNA polymerase Rpb2" evidence="11">
    <location>
        <begin position="375"/>
        <end position="485"/>
    </location>
</feature>
<evidence type="ECO:0000259" key="12">
    <source>
        <dbReference type="Pfam" id="PF04563"/>
    </source>
</evidence>
<dbReference type="GO" id="GO:0032549">
    <property type="term" value="F:ribonucleoside binding"/>
    <property type="evidence" value="ECO:0007669"/>
    <property type="project" value="InterPro"/>
</dbReference>
<dbReference type="InterPro" id="IPR010243">
    <property type="entry name" value="RNA_pol_bsu_bac"/>
</dbReference>
<dbReference type="InterPro" id="IPR037034">
    <property type="entry name" value="RNA_pol_Rpb2_2_sf"/>
</dbReference>
<proteinExistence type="inferred from homology"/>
<dbReference type="Gene3D" id="2.30.150.10">
    <property type="entry name" value="DNA-directed RNA polymerase, beta subunit, external 1 domain"/>
    <property type="match status" value="1"/>
</dbReference>
<dbReference type="Proteomes" id="UP000886752">
    <property type="component" value="Unassembled WGS sequence"/>
</dbReference>
<keyword evidence="2 6" id="KW-0808">Transferase</keyword>
<keyword evidence="1 6" id="KW-0240">DNA-directed RNA polymerase</keyword>
<dbReference type="Pfam" id="PF00562">
    <property type="entry name" value="RNA_pol_Rpb2_6"/>
    <property type="match status" value="1"/>
</dbReference>
<sequence length="1407" mass="157141">MGQLIKQFGKIKVTTPIPHLLTLQIDSYSKFLQEGVPAAERLPDVGLEGVFRTVFPIVDFNKTASLEFESYEIQEPKYDQAECISKGLTYEAPLRIKVRLVVYDVDDTSGERTLRDMKEQDIYFGTLPLMTEKGTFIVNGTERVIVNQLQRSPGIIFEHDGGKTHASRKVLYSCRIIPMRGSWLDFDFDHKDILYVRIDRRRKMPATILFKAMGMSKTDILDYFYPREDRETYYLSVPEDLQDKGVYAPNALFWAIKPEYVDKFYRKEPAYADIHGPDGTLISSAGKTITKRQWRTICNSGLSAIEVRPDLIEGMFLGDDIADPNTGEVLAQATDEVTPELLNMLRKAGVKSISLLHTKGPNVSSSIRDTLVQDKAADQTKAQEEIYRRLRPSSPPTPEIAAQFFGNIFRNLDYYDLSPVGRYKLNQRLNLTEEESCTDDGHGNMVPSRTLTDNDILKAIFELCKLKDSSGPPDDIDHLGNRRVRLVGELVENQYRIGLVRMERAIKERMSVQEISTLMPHDLINPKPVAAVLKEFFGTSQLSQFMDQTNALSEVTHKRRLSALGPGGLTRERAGFEVRDVHTSHYGRICPIETPEGPNIGLIVSLTTYARVNDFGFIETPYRVIRDCCKTDEIVSLDATRETGTQVVAQANAATDAEGRLTDEVLTVRARGEVTVAPREEVTLMDVAPGQMVSISAALIPFLEHDDANRALMGSNMQRQAVPLLRSELPIVGTGMEVTVARDSGACIVAPADGVVQYADADRIVVAYEGDIYPRSGGVRAYDLLKFHKSNQNTCFGQKATCMPGQRVHKGDVLADGPGIDDGTLALGKNLTVAFMPWCGYNYEDAILISEKTVKEDTFTSIHIEEFEVVARDTKLGPEEITRDIPNVSEDMLRNLDDSGIIRIGAPVKTDDILVGKITPKGETQLTPEEKLLRAIFGEKARDVKNTSLKVPPGVEGTVIDVKVFNRRSGEKDARTLDIEKYETAILDQKEDDHIRIIGNRTRERLAEFVVGKQVNQSILNSRRSGEVVIDAGASLTEAHLPLIPVKKFAGLFKSREVNDQVAAILEDYDRQLEYIKGIYDSKREKVTEGDDLPPGVIRMVKVYVAIKRKLSVGDKMAGRHGNKGVVSMILPEEDMPFFADGRPVDIVLNPLGVPSRMNIGQIMETHLGWGAKELGRQLAELVDSGKAMEVVRNEVKSAFNSEEISQLIDSMDDEEFAASVRRLRKGITTRTPVFDGATEEEIWGWMERAGLNNDGKTTLYDGRTGEPFKNRVTVGVMYMLKLHHLVDEKIHARSTGPYSLVTQQPLGGKAQFGGQRLGEMEVWGLEAYGASYLLQEFLTIKSDDVTGRVKMYEKIVKGDNFLEAGLPESFNVLVKELMSLGLNVTLHQEESKKRTRPLGLVPFNER</sequence>
<dbReference type="GO" id="GO:0003899">
    <property type="term" value="F:DNA-directed RNA polymerase activity"/>
    <property type="evidence" value="ECO:0007669"/>
    <property type="project" value="UniProtKB-UniRule"/>
</dbReference>
<dbReference type="NCBIfam" id="TIGR02013">
    <property type="entry name" value="rpoB"/>
    <property type="match status" value="1"/>
</dbReference>
<dbReference type="Gene3D" id="3.90.1110.10">
    <property type="entry name" value="RNA polymerase Rpb2, domain 2"/>
    <property type="match status" value="1"/>
</dbReference>
<dbReference type="EC" id="2.7.7.6" evidence="6 8"/>
<dbReference type="PROSITE" id="PS01166">
    <property type="entry name" value="RNA_POL_BETA"/>
    <property type="match status" value="1"/>
</dbReference>
<feature type="domain" description="RNA polymerase Rpb2" evidence="13">
    <location>
        <begin position="544"/>
        <end position="612"/>
    </location>
</feature>
<dbReference type="Gene3D" id="2.40.270.10">
    <property type="entry name" value="DNA-directed RNA polymerase, subunit 2, domain 6"/>
    <property type="match status" value="1"/>
</dbReference>
<comment type="similarity">
    <text evidence="6 7">Belongs to the RNA polymerase beta chain family.</text>
</comment>
<evidence type="ECO:0000256" key="1">
    <source>
        <dbReference type="ARBA" id="ARBA00022478"/>
    </source>
</evidence>
<evidence type="ECO:0000259" key="9">
    <source>
        <dbReference type="Pfam" id="PF00562"/>
    </source>
</evidence>
<dbReference type="InterPro" id="IPR007121">
    <property type="entry name" value="RNA_pol_bsu_CS"/>
</dbReference>
<dbReference type="Gene3D" id="2.40.50.150">
    <property type="match status" value="1"/>
</dbReference>
<dbReference type="GO" id="GO:0000428">
    <property type="term" value="C:DNA-directed RNA polymerase complex"/>
    <property type="evidence" value="ECO:0007669"/>
    <property type="project" value="UniProtKB-KW"/>
</dbReference>
<dbReference type="Gene3D" id="3.90.1100.10">
    <property type="match status" value="2"/>
</dbReference>
<evidence type="ECO:0000256" key="4">
    <source>
        <dbReference type="ARBA" id="ARBA00023163"/>
    </source>
</evidence>
<dbReference type="Pfam" id="PF04565">
    <property type="entry name" value="RNA_pol_Rpb2_3"/>
    <property type="match status" value="1"/>
</dbReference>
<accession>A0A9D1PV17</accession>
<dbReference type="Pfam" id="PF04563">
    <property type="entry name" value="RNA_pol_Rpb2_1"/>
    <property type="match status" value="1"/>
</dbReference>
<dbReference type="Gene3D" id="3.90.1800.10">
    <property type="entry name" value="RNA polymerase alpha subunit dimerisation domain"/>
    <property type="match status" value="1"/>
</dbReference>
<evidence type="ECO:0000256" key="5">
    <source>
        <dbReference type="ARBA" id="ARBA00048552"/>
    </source>
</evidence>
<dbReference type="InterPro" id="IPR019462">
    <property type="entry name" value="DNA-dir_RNA_pol_bsu_external_1"/>
</dbReference>
<dbReference type="NCBIfam" id="NF001616">
    <property type="entry name" value="PRK00405.1"/>
    <property type="match status" value="1"/>
</dbReference>
<comment type="subunit">
    <text evidence="6 8">The RNAP catalytic core consists of 2 alpha, 1 beta, 1 beta' and 1 omega subunit. When a sigma factor is associated with the core the holoenzyme is formed, which can initiate transcription.</text>
</comment>
<dbReference type="InterPro" id="IPR007642">
    <property type="entry name" value="RNA_pol_Rpb2_2"/>
</dbReference>
<feature type="domain" description="RNA polymerase Rpb2" evidence="10">
    <location>
        <begin position="1314"/>
        <end position="1389"/>
    </location>
</feature>
<organism evidence="15 16">
    <name type="scientific">Candidatus Desulfovibrio intestinipullorum</name>
    <dbReference type="NCBI Taxonomy" id="2838536"/>
    <lineage>
        <taxon>Bacteria</taxon>
        <taxon>Pseudomonadati</taxon>
        <taxon>Thermodesulfobacteriota</taxon>
        <taxon>Desulfovibrionia</taxon>
        <taxon>Desulfovibrionales</taxon>
        <taxon>Desulfovibrionaceae</taxon>
        <taxon>Desulfovibrio</taxon>
    </lineage>
</organism>
<keyword evidence="4 6" id="KW-0804">Transcription</keyword>
<feature type="domain" description="RNA polymerase beta subunit protrusion" evidence="12">
    <location>
        <begin position="20"/>
        <end position="529"/>
    </location>
</feature>
<evidence type="ECO:0000259" key="13">
    <source>
        <dbReference type="Pfam" id="PF04565"/>
    </source>
</evidence>
<feature type="domain" description="RNA polymerase Rpb2" evidence="11">
    <location>
        <begin position="151"/>
        <end position="241"/>
    </location>
</feature>
<name>A0A9D1PV17_9BACT</name>
<comment type="catalytic activity">
    <reaction evidence="5 6 8">
        <text>RNA(n) + a ribonucleoside 5'-triphosphate = RNA(n+1) + diphosphate</text>
        <dbReference type="Rhea" id="RHEA:21248"/>
        <dbReference type="Rhea" id="RHEA-COMP:14527"/>
        <dbReference type="Rhea" id="RHEA-COMP:17342"/>
        <dbReference type="ChEBI" id="CHEBI:33019"/>
        <dbReference type="ChEBI" id="CHEBI:61557"/>
        <dbReference type="ChEBI" id="CHEBI:140395"/>
        <dbReference type="EC" id="2.7.7.6"/>
    </reaction>
</comment>
<evidence type="ECO:0000313" key="16">
    <source>
        <dbReference type="Proteomes" id="UP000886752"/>
    </source>
</evidence>
<comment type="caution">
    <text evidence="15">The sequence shown here is derived from an EMBL/GenBank/DDBJ whole genome shotgun (WGS) entry which is preliminary data.</text>
</comment>
<dbReference type="InterPro" id="IPR007645">
    <property type="entry name" value="RNA_pol_Rpb2_3"/>
</dbReference>
<dbReference type="GO" id="GO:0006351">
    <property type="term" value="P:DNA-templated transcription"/>
    <property type="evidence" value="ECO:0007669"/>
    <property type="project" value="UniProtKB-UniRule"/>
</dbReference>
<evidence type="ECO:0000256" key="2">
    <source>
        <dbReference type="ARBA" id="ARBA00022679"/>
    </source>
</evidence>
<dbReference type="InterPro" id="IPR007641">
    <property type="entry name" value="RNA_pol_Rpb2_7"/>
</dbReference>
<keyword evidence="3 6" id="KW-0548">Nucleotidyltransferase</keyword>
<protein>
    <recommendedName>
        <fullName evidence="6 8">DNA-directed RNA polymerase subunit beta</fullName>
        <shortName evidence="6">RNAP subunit beta</shortName>
        <ecNumber evidence="6 8">2.7.7.6</ecNumber>
    </recommendedName>
    <alternativeName>
        <fullName evidence="6">RNA polymerase subunit beta</fullName>
    </alternativeName>
    <alternativeName>
        <fullName evidence="6">Transcriptase subunit beta</fullName>
    </alternativeName>
</protein>
<evidence type="ECO:0000259" key="14">
    <source>
        <dbReference type="Pfam" id="PF10385"/>
    </source>
</evidence>